<protein>
    <submittedName>
        <fullName evidence="1">Uncharacterized protein</fullName>
    </submittedName>
</protein>
<evidence type="ECO:0000313" key="1">
    <source>
        <dbReference type="EMBL" id="GHC59801.1"/>
    </source>
</evidence>
<proteinExistence type="predicted"/>
<sequence>MRSTKKVSILLLFLLIAGLARMPLERPLGREMRQTGILAEPLDQKTSDAIGQTSAAIALGGLRSLVASVLNFSKVVPAWQEQDWVGIFTIFEQIHTLQPQVSYYYQAAAGYAADDAYSDYRDRPGMEEWQRELRRNEFFNKGITYLDEGIENLPEDLKLREMKARMLSDTYKPEYVDYAAATEVLDEAVTLKKATDVVKRQRLYLMSRVPERRREALTLTREIYADPRSRFPSIKSQLFSLQNEFPDEKGIPLNEIYDSKGEIVRGLFNHYQRRNEGLPMAGVREELEATLDELKLPMALNPLLNTDIKRVTLMFEEIYEASPLKFPSNYSEESGNWPLVVRHFEEYGSSSLPTMRVLYYVLQNLAGLPPEERVHESRIFPDRLTAIRDLANFLFDESHDYPRNGVREQLEEQCVKAQVPDHLSPLLHPEQFPFNNEWMDSVQRWHYDQVGEAK</sequence>
<accession>A0A918WMH3</accession>
<name>A0A918WMH3_9BACT</name>
<comment type="caution">
    <text evidence="1">The sequence shown here is derived from an EMBL/GenBank/DDBJ whole genome shotgun (WGS) entry which is preliminary data.</text>
</comment>
<dbReference type="AlphaFoldDB" id="A0A918WMH3"/>
<organism evidence="1 2">
    <name type="scientific">Roseibacillus persicicus</name>
    <dbReference type="NCBI Taxonomy" id="454148"/>
    <lineage>
        <taxon>Bacteria</taxon>
        <taxon>Pseudomonadati</taxon>
        <taxon>Verrucomicrobiota</taxon>
        <taxon>Verrucomicrobiia</taxon>
        <taxon>Verrucomicrobiales</taxon>
        <taxon>Verrucomicrobiaceae</taxon>
        <taxon>Roseibacillus</taxon>
    </lineage>
</organism>
<dbReference type="EMBL" id="BMXI01000012">
    <property type="protein sequence ID" value="GHC59801.1"/>
    <property type="molecule type" value="Genomic_DNA"/>
</dbReference>
<keyword evidence="2" id="KW-1185">Reference proteome</keyword>
<reference evidence="1" key="2">
    <citation type="submission" date="2020-09" db="EMBL/GenBank/DDBJ databases">
        <authorList>
            <person name="Sun Q."/>
            <person name="Kim S."/>
        </authorList>
    </citation>
    <scope>NUCLEOTIDE SEQUENCE</scope>
    <source>
        <strain evidence="1">KCTC 12988</strain>
    </source>
</reference>
<gene>
    <name evidence="1" type="ORF">GCM10007100_28810</name>
</gene>
<reference evidence="1" key="1">
    <citation type="journal article" date="2014" name="Int. J. Syst. Evol. Microbiol.">
        <title>Complete genome sequence of Corynebacterium casei LMG S-19264T (=DSM 44701T), isolated from a smear-ripened cheese.</title>
        <authorList>
            <consortium name="US DOE Joint Genome Institute (JGI-PGF)"/>
            <person name="Walter F."/>
            <person name="Albersmeier A."/>
            <person name="Kalinowski J."/>
            <person name="Ruckert C."/>
        </authorList>
    </citation>
    <scope>NUCLEOTIDE SEQUENCE</scope>
    <source>
        <strain evidence="1">KCTC 12988</strain>
    </source>
</reference>
<dbReference type="Proteomes" id="UP000644507">
    <property type="component" value="Unassembled WGS sequence"/>
</dbReference>
<dbReference type="RefSeq" id="WP_377047557.1">
    <property type="nucleotide sequence ID" value="NZ_JBHLZH010000011.1"/>
</dbReference>
<evidence type="ECO:0000313" key="2">
    <source>
        <dbReference type="Proteomes" id="UP000644507"/>
    </source>
</evidence>